<comment type="caution">
    <text evidence="1">The sequence shown here is derived from an EMBL/GenBank/DDBJ whole genome shotgun (WGS) entry which is preliminary data.</text>
</comment>
<organism evidence="1 2">
    <name type="scientific">Morella rubra</name>
    <name type="common">Chinese bayberry</name>
    <dbReference type="NCBI Taxonomy" id="262757"/>
    <lineage>
        <taxon>Eukaryota</taxon>
        <taxon>Viridiplantae</taxon>
        <taxon>Streptophyta</taxon>
        <taxon>Embryophyta</taxon>
        <taxon>Tracheophyta</taxon>
        <taxon>Spermatophyta</taxon>
        <taxon>Magnoliopsida</taxon>
        <taxon>eudicotyledons</taxon>
        <taxon>Gunneridae</taxon>
        <taxon>Pentapetalae</taxon>
        <taxon>rosids</taxon>
        <taxon>fabids</taxon>
        <taxon>Fagales</taxon>
        <taxon>Myricaceae</taxon>
        <taxon>Morella</taxon>
    </lineage>
</organism>
<accession>A0A6A1UUE6</accession>
<proteinExistence type="predicted"/>
<dbReference type="EMBL" id="RXIC02000026">
    <property type="protein sequence ID" value="KAB1202680.1"/>
    <property type="molecule type" value="Genomic_DNA"/>
</dbReference>
<evidence type="ECO:0000313" key="1">
    <source>
        <dbReference type="EMBL" id="KAB1202680.1"/>
    </source>
</evidence>
<gene>
    <name evidence="1" type="ORF">CJ030_MR8G012632</name>
</gene>
<reference evidence="1 2" key="1">
    <citation type="journal article" date="2019" name="Plant Biotechnol. J.">
        <title>The red bayberry genome and genetic basis of sex determination.</title>
        <authorList>
            <person name="Jia H.M."/>
            <person name="Jia H.J."/>
            <person name="Cai Q.L."/>
            <person name="Wang Y."/>
            <person name="Zhao H.B."/>
            <person name="Yang W.F."/>
            <person name="Wang G.Y."/>
            <person name="Li Y.H."/>
            <person name="Zhan D.L."/>
            <person name="Shen Y.T."/>
            <person name="Niu Q.F."/>
            <person name="Chang L."/>
            <person name="Qiu J."/>
            <person name="Zhao L."/>
            <person name="Xie H.B."/>
            <person name="Fu W.Y."/>
            <person name="Jin J."/>
            <person name="Li X.W."/>
            <person name="Jiao Y."/>
            <person name="Zhou C.C."/>
            <person name="Tu T."/>
            <person name="Chai C.Y."/>
            <person name="Gao J.L."/>
            <person name="Fan L.J."/>
            <person name="van de Weg E."/>
            <person name="Wang J.Y."/>
            <person name="Gao Z.S."/>
        </authorList>
    </citation>
    <scope>NUCLEOTIDE SEQUENCE [LARGE SCALE GENOMIC DNA]</scope>
    <source>
        <tissue evidence="1">Leaves</tissue>
    </source>
</reference>
<evidence type="ECO:0000313" key="2">
    <source>
        <dbReference type="Proteomes" id="UP000516437"/>
    </source>
</evidence>
<dbReference type="Proteomes" id="UP000516437">
    <property type="component" value="Chromosome 8"/>
</dbReference>
<name>A0A6A1UUE6_9ROSI</name>
<protein>
    <submittedName>
        <fullName evidence="1">Uncharacterized protein</fullName>
    </submittedName>
</protein>
<keyword evidence="2" id="KW-1185">Reference proteome</keyword>
<dbReference type="AlphaFoldDB" id="A0A6A1UUE6"/>
<sequence length="182" mass="20199">MLRNKVRLNQILNFDTIDITTTISRLSLEHLRAWRAAPNLIATSKVNNLGSLAYRLQYDAAVRSTFSMVAVICLDELGNIMEAQTKLLPDISDPSSTEAHAAHLASILARSQDLNALILEGNSSIVTAALQRKEFDMPCGDLKQTSGCNVRVHALNEIKYEYLLEVIVDIEKVFNTIGLLYP</sequence>